<dbReference type="EMBL" id="NCSJ02000192">
    <property type="protein sequence ID" value="RFU27749.1"/>
    <property type="molecule type" value="Genomic_DNA"/>
</dbReference>
<feature type="domain" description="Phenol hydroxylase-like C-terminal dimerisation" evidence="2">
    <location>
        <begin position="18"/>
        <end position="68"/>
    </location>
</feature>
<protein>
    <recommendedName>
        <fullName evidence="2">Phenol hydroxylase-like C-terminal dimerisation domain-containing protein</fullName>
    </recommendedName>
</protein>
<evidence type="ECO:0000313" key="4">
    <source>
        <dbReference type="Proteomes" id="UP000258309"/>
    </source>
</evidence>
<name>A0A3E2H2Z8_SCYLI</name>
<reference evidence="3 4" key="1">
    <citation type="submission" date="2018-05" db="EMBL/GenBank/DDBJ databases">
        <title>Draft genome sequence of Scytalidium lignicola DSM 105466, a ubiquitous saprotrophic fungus.</title>
        <authorList>
            <person name="Buettner E."/>
            <person name="Gebauer A.M."/>
            <person name="Hofrichter M."/>
            <person name="Liers C."/>
            <person name="Kellner H."/>
        </authorList>
    </citation>
    <scope>NUCLEOTIDE SEQUENCE [LARGE SCALE GENOMIC DNA]</scope>
    <source>
        <strain evidence="3 4">DSM 105466</strain>
    </source>
</reference>
<dbReference type="Pfam" id="PF07976">
    <property type="entry name" value="Phe_hydrox_dim"/>
    <property type="match status" value="1"/>
</dbReference>
<evidence type="ECO:0000259" key="2">
    <source>
        <dbReference type="Pfam" id="PF07976"/>
    </source>
</evidence>
<sequence>MKPQGHETLGFGSFGKFYYDPQGEALSKYGFTELEGGIAVLRPDGYLGLATVLDKEAEVDAYFTPIFKNAAV</sequence>
<gene>
    <name evidence="3" type="ORF">B7463_g8589</name>
</gene>
<feature type="non-terminal residue" evidence="3">
    <location>
        <position position="1"/>
    </location>
</feature>
<dbReference type="InterPro" id="IPR038220">
    <property type="entry name" value="PHOX_C_sf"/>
</dbReference>
<dbReference type="Proteomes" id="UP000258309">
    <property type="component" value="Unassembled WGS sequence"/>
</dbReference>
<dbReference type="GO" id="GO:0016491">
    <property type="term" value="F:oxidoreductase activity"/>
    <property type="evidence" value="ECO:0007669"/>
    <property type="project" value="UniProtKB-KW"/>
</dbReference>
<dbReference type="InterPro" id="IPR036249">
    <property type="entry name" value="Thioredoxin-like_sf"/>
</dbReference>
<dbReference type="SUPFAM" id="SSF52833">
    <property type="entry name" value="Thioredoxin-like"/>
    <property type="match status" value="1"/>
</dbReference>
<feature type="non-terminal residue" evidence="3">
    <location>
        <position position="72"/>
    </location>
</feature>
<keyword evidence="4" id="KW-1185">Reference proteome</keyword>
<evidence type="ECO:0000313" key="3">
    <source>
        <dbReference type="EMBL" id="RFU27749.1"/>
    </source>
</evidence>
<dbReference type="OrthoDB" id="4301117at2759"/>
<dbReference type="Gene3D" id="3.40.30.20">
    <property type="match status" value="1"/>
</dbReference>
<organism evidence="3 4">
    <name type="scientific">Scytalidium lignicola</name>
    <name type="common">Hyphomycete</name>
    <dbReference type="NCBI Taxonomy" id="5539"/>
    <lineage>
        <taxon>Eukaryota</taxon>
        <taxon>Fungi</taxon>
        <taxon>Dikarya</taxon>
        <taxon>Ascomycota</taxon>
        <taxon>Pezizomycotina</taxon>
        <taxon>Leotiomycetes</taxon>
        <taxon>Leotiomycetes incertae sedis</taxon>
        <taxon>Scytalidium</taxon>
    </lineage>
</organism>
<accession>A0A3E2H2Z8</accession>
<comment type="caution">
    <text evidence="3">The sequence shown here is derived from an EMBL/GenBank/DDBJ whole genome shotgun (WGS) entry which is preliminary data.</text>
</comment>
<dbReference type="AlphaFoldDB" id="A0A3E2H2Z8"/>
<proteinExistence type="predicted"/>
<keyword evidence="1" id="KW-0560">Oxidoreductase</keyword>
<evidence type="ECO:0000256" key="1">
    <source>
        <dbReference type="ARBA" id="ARBA00023002"/>
    </source>
</evidence>
<dbReference type="InterPro" id="IPR012941">
    <property type="entry name" value="Phe_hydrox_C_dim_dom"/>
</dbReference>